<dbReference type="InterPro" id="IPR026337">
    <property type="entry name" value="AKG_HExxH"/>
</dbReference>
<dbReference type="Proteomes" id="UP001596915">
    <property type="component" value="Unassembled WGS sequence"/>
</dbReference>
<dbReference type="EMBL" id="JBHTGL010000008">
    <property type="protein sequence ID" value="MFD0623042.1"/>
    <property type="molecule type" value="Genomic_DNA"/>
</dbReference>
<keyword evidence="2" id="KW-1185">Reference proteome</keyword>
<reference evidence="2" key="1">
    <citation type="journal article" date="2019" name="Int. J. Syst. Evol. Microbiol.">
        <title>The Global Catalogue of Microorganisms (GCM) 10K type strain sequencing project: providing services to taxonomists for standard genome sequencing and annotation.</title>
        <authorList>
            <consortium name="The Broad Institute Genomics Platform"/>
            <consortium name="The Broad Institute Genome Sequencing Center for Infectious Disease"/>
            <person name="Wu L."/>
            <person name="Ma J."/>
        </authorList>
    </citation>
    <scope>NUCLEOTIDE SEQUENCE [LARGE SCALE GENOMIC DNA]</scope>
    <source>
        <strain evidence="2">JCM 12607</strain>
    </source>
</reference>
<evidence type="ECO:0000313" key="1">
    <source>
        <dbReference type="EMBL" id="MFD0623042.1"/>
    </source>
</evidence>
<comment type="caution">
    <text evidence="1">The sequence shown here is derived from an EMBL/GenBank/DDBJ whole genome shotgun (WGS) entry which is preliminary data.</text>
</comment>
<evidence type="ECO:0000313" key="2">
    <source>
        <dbReference type="Proteomes" id="UP001596915"/>
    </source>
</evidence>
<accession>A0ABW2WNP6</accession>
<dbReference type="NCBIfam" id="TIGR04267">
    <property type="entry name" value="mod_HExxH"/>
    <property type="match status" value="1"/>
</dbReference>
<proteinExistence type="predicted"/>
<sequence>MRVEPDARQSAEECSALARMTRSALERAGLTVSPEEATHPAIIEAAHIAQYVLRTGPPAPERLARLSGMVDRARSDITASPASGLPWSARLASPGPHLERSVVRALKSIPDPGGEPGTTHSSAVVGWREHDEAEIHETIALLAANWPAVCDELRQILFQIALLDGPAVDGFTDFTVHGAVFIRRSRLTPDSDGLPGAVRFAEALVHEGAHTRCNAASVAARPFLRPVEDDGPMVSTPLRLDPRPLTGLFQQMVVLARSVLLYRHLLAGDTADSGAAAAVQARHDQLALSAADAVRTMTEHREMLTDHGRTVLEDAAEVAQARVR</sequence>
<gene>
    <name evidence="1" type="ORF">ACFQ2K_09715</name>
</gene>
<name>A0ABW2WNP6_9ACTN</name>
<protein>
    <submittedName>
        <fullName evidence="1">HEXXH motif-containing putative peptide modification protein</fullName>
    </submittedName>
</protein>
<organism evidence="1 2">
    <name type="scientific">Streptomyces sanglieri</name>
    <dbReference type="NCBI Taxonomy" id="193460"/>
    <lineage>
        <taxon>Bacteria</taxon>
        <taxon>Bacillati</taxon>
        <taxon>Actinomycetota</taxon>
        <taxon>Actinomycetes</taxon>
        <taxon>Kitasatosporales</taxon>
        <taxon>Streptomycetaceae</taxon>
        <taxon>Streptomyces</taxon>
    </lineage>
</organism>